<dbReference type="AlphaFoldDB" id="A0A5Q6RXM0"/>
<proteinExistence type="predicted"/>
<dbReference type="GO" id="GO:0042995">
    <property type="term" value="C:cell projection"/>
    <property type="evidence" value="ECO:0007669"/>
    <property type="project" value="UniProtKB-SubCell"/>
</dbReference>
<dbReference type="InterPro" id="IPR035986">
    <property type="entry name" value="PKD_dom_sf"/>
</dbReference>
<name>A0A5Q6RXM0_9ACTN</name>
<feature type="domain" description="PKD" evidence="7">
    <location>
        <begin position="807"/>
        <end position="886"/>
    </location>
</feature>
<evidence type="ECO:0000256" key="1">
    <source>
        <dbReference type="ARBA" id="ARBA00004316"/>
    </source>
</evidence>
<organism evidence="9 10">
    <name type="scientific">Mumia zhuanghuii</name>
    <dbReference type="NCBI Taxonomy" id="2585211"/>
    <lineage>
        <taxon>Bacteria</taxon>
        <taxon>Bacillati</taxon>
        <taxon>Actinomycetota</taxon>
        <taxon>Actinomycetes</taxon>
        <taxon>Propionibacteriales</taxon>
        <taxon>Nocardioidaceae</taxon>
        <taxon>Mumia</taxon>
    </lineage>
</organism>
<dbReference type="InterPro" id="IPR001791">
    <property type="entry name" value="Laminin_G"/>
</dbReference>
<dbReference type="InterPro" id="IPR006558">
    <property type="entry name" value="LamG-like"/>
</dbReference>
<comment type="caution">
    <text evidence="9">The sequence shown here is derived from an EMBL/GenBank/DDBJ whole genome shotgun (WGS) entry which is preliminary data.</text>
</comment>
<feature type="compositionally biased region" description="Polar residues" evidence="5">
    <location>
        <begin position="898"/>
        <end position="919"/>
    </location>
</feature>
<comment type="subcellular location">
    <subcellularLocation>
        <location evidence="1">Cell projection</location>
    </subcellularLocation>
</comment>
<dbReference type="Gene3D" id="2.60.120.200">
    <property type="match status" value="1"/>
</dbReference>
<dbReference type="PANTHER" id="PTHR31778:SF2">
    <property type="entry name" value="BUD SITE SELECTION PROTEIN RAX2"/>
    <property type="match status" value="1"/>
</dbReference>
<dbReference type="PANTHER" id="PTHR31778">
    <property type="entry name" value="BUD SITE SELECTION PROTEIN RAX2"/>
    <property type="match status" value="1"/>
</dbReference>
<dbReference type="PROSITE" id="PS50853">
    <property type="entry name" value="FN3"/>
    <property type="match status" value="1"/>
</dbReference>
<evidence type="ECO:0000313" key="10">
    <source>
        <dbReference type="Proteomes" id="UP000307768"/>
    </source>
</evidence>
<dbReference type="Pfam" id="PF18911">
    <property type="entry name" value="PKD_4"/>
    <property type="match status" value="2"/>
</dbReference>
<gene>
    <name evidence="9" type="ORF">FE697_011550</name>
</gene>
<dbReference type="Pfam" id="PF12768">
    <property type="entry name" value="Rax2"/>
    <property type="match status" value="1"/>
</dbReference>
<dbReference type="SUPFAM" id="SSF50998">
    <property type="entry name" value="Quinoprotein alcohol dehydrogenase-like"/>
    <property type="match status" value="1"/>
</dbReference>
<dbReference type="GO" id="GO:0005975">
    <property type="term" value="P:carbohydrate metabolic process"/>
    <property type="evidence" value="ECO:0007669"/>
    <property type="project" value="UniProtKB-ARBA"/>
</dbReference>
<accession>A0A5Q6RXM0</accession>
<dbReference type="GO" id="GO:1902929">
    <property type="term" value="C:plasma membrane of growing cell tip"/>
    <property type="evidence" value="ECO:0007669"/>
    <property type="project" value="TreeGrafter"/>
</dbReference>
<dbReference type="Proteomes" id="UP000307768">
    <property type="component" value="Unassembled WGS sequence"/>
</dbReference>
<feature type="domain" description="Fibronectin type-III" evidence="8">
    <location>
        <begin position="470"/>
        <end position="573"/>
    </location>
</feature>
<dbReference type="SMART" id="SM00560">
    <property type="entry name" value="LamGL"/>
    <property type="match status" value="1"/>
</dbReference>
<evidence type="ECO:0000313" key="9">
    <source>
        <dbReference type="EMBL" id="KAA1422788.1"/>
    </source>
</evidence>
<evidence type="ECO:0000256" key="5">
    <source>
        <dbReference type="SAM" id="MobiDB-lite"/>
    </source>
</evidence>
<dbReference type="SMART" id="SM00089">
    <property type="entry name" value="PKD"/>
    <property type="match status" value="2"/>
</dbReference>
<dbReference type="InterPro" id="IPR013320">
    <property type="entry name" value="ConA-like_dom_sf"/>
</dbReference>
<reference evidence="9 10" key="1">
    <citation type="submission" date="2019-09" db="EMBL/GenBank/DDBJ databases">
        <title>Mumia zhuanghuii sp. nov. isolated from the intestinal contents of plateau pika (Ochotona curzoniae) in the Qinghai-Tibet plateau of China.</title>
        <authorList>
            <person name="Tian Z."/>
        </authorList>
    </citation>
    <scope>NUCLEOTIDE SEQUENCE [LARGE SCALE GENOMIC DNA]</scope>
    <source>
        <strain evidence="10">350</strain>
    </source>
</reference>
<dbReference type="Gene3D" id="2.60.40.10">
    <property type="entry name" value="Immunoglobulins"/>
    <property type="match status" value="3"/>
</dbReference>
<evidence type="ECO:0000259" key="7">
    <source>
        <dbReference type="PROSITE" id="PS50093"/>
    </source>
</evidence>
<evidence type="ECO:0000256" key="2">
    <source>
        <dbReference type="ARBA" id="ARBA00022729"/>
    </source>
</evidence>
<keyword evidence="3" id="KW-1015">Disulfide bond</keyword>
<dbReference type="InterPro" id="IPR000601">
    <property type="entry name" value="PKD_dom"/>
</dbReference>
<dbReference type="Pfam" id="PF13385">
    <property type="entry name" value="Laminin_G_3"/>
    <property type="match status" value="1"/>
</dbReference>
<dbReference type="SUPFAM" id="SSF49299">
    <property type="entry name" value="PKD domain"/>
    <property type="match status" value="2"/>
</dbReference>
<dbReference type="EMBL" id="VDFQ02000003">
    <property type="protein sequence ID" value="KAA1422788.1"/>
    <property type="molecule type" value="Genomic_DNA"/>
</dbReference>
<evidence type="ECO:0000259" key="8">
    <source>
        <dbReference type="PROSITE" id="PS50853"/>
    </source>
</evidence>
<sequence length="1188" mass="121940">MFTQSFQQHAGRRTRSVARLAAVAALTAAVLVPAAPALADSQPADPTDPATPTTVTSDALPTVQINGVVWAQAIAGNRVYAGGSFTNARPAGSPAGSNTVARSHLLAYDVQTGVLVSNFAPTLNAQVTAVAVSPNGARVYVGGNFTTVNGQTRRRIAAFDAASGALIASFAPSVNGSVDAIAATNTTVYAGGSFLGVGNQDRYNVAAFSATNGALLDWAPVTAGGTVEALAINPEGTKVAVGGSFTSLNGSSNPGYGLGMVDATTGANLPMGANTVIRNGTVDGAILTLRADADNVYGAGYTYGKSGGTLEGVFAADWDGGDLTWINDCHGDSYDILPQGDVIYQAGHFHYCENIGGFIQGDGGVGSYPYNRGTAMSKAATRTATWEPDQGRYYSYLGQPAPEQLTWFPDLNAGSYTGQSQGPWSLAGNSNYVVMGGEFTRVNGANQQGLVRYAMRGQAPNDQGPQLGGASFPLKAVSSKPGEVHVTFGANYDRDNENLTYRLYRQTQNAAGLIDTRVVRTPYWRLPVQGFTDTGQPPGSTRQYRVTATDPAGNVAQSPWVSVTVATANTSSAYREAVQRSQPDHYWRFSEPTGTAGDLVGFTALNVNAGVTRPANGAIGGDSDPAATFSGTTTGYATTPATGNPLDVLTVEAWFKTTSTTGGKIIGWGNRNDRNSSKADRHVYMDNTGRIHFGVKPDQTRKVVTSPGTYNNGQWHHVAATLGPDGMKLYLDGTKVADRADVTVGEHLSRGFWRVGGDTLNNWPSASSSAFFAGDIDEAAVYSSVLSDSEIAAHYAAATGAPIPNLPPTAAFPTPTIDGLKVTVNGSTSSDSDGTIASHAWTFGDGTTASGATATRTFEAAGTYTITLTVTDDDGATHQTSRQVTVAPPPPNQPPTASFTTPTDGLTVNPNGSGSSDTDGTVQAYAWTFGDGGTATGVNPTHTYAAAGTYPVTLTVTDDDGATASLTKDVTVAGAPAPFARDLFARTVADGWGSAEIGGAWTRSGSATNFSVSSGSGKIRMGTPGAGPGMSLNGVSSSSTDLTLTTSVDKAATGGGTYLSFHPRRIANGDHYFADVRLVAGGTVSLSIGKIVAGAETALASGTITGLSVAAGEALQVRVAASGTSPTTLRAKVWKAGTAEPAAWRLTATDTAASLQTAGGLGLGTYLSSSATNAPVVASFDDLVARTE</sequence>
<dbReference type="OrthoDB" id="9802683at2"/>
<dbReference type="SUPFAM" id="SSF49899">
    <property type="entry name" value="Concanavalin A-like lectins/glucanases"/>
    <property type="match status" value="1"/>
</dbReference>
<protein>
    <submittedName>
        <fullName evidence="9">PKD domain-containing protein</fullName>
    </submittedName>
</protein>
<keyword evidence="4" id="KW-0966">Cell projection</keyword>
<dbReference type="InterPro" id="IPR022409">
    <property type="entry name" value="PKD/Chitinase_dom"/>
</dbReference>
<dbReference type="InterPro" id="IPR024982">
    <property type="entry name" value="Rax2-like_C"/>
</dbReference>
<dbReference type="PROSITE" id="PS50093">
    <property type="entry name" value="PKD"/>
    <property type="match status" value="2"/>
</dbReference>
<dbReference type="CDD" id="cd00110">
    <property type="entry name" value="LamG"/>
    <property type="match status" value="1"/>
</dbReference>
<evidence type="ECO:0000256" key="4">
    <source>
        <dbReference type="ARBA" id="ARBA00023273"/>
    </source>
</evidence>
<dbReference type="InterPro" id="IPR011047">
    <property type="entry name" value="Quinoprotein_ADH-like_sf"/>
</dbReference>
<dbReference type="InterPro" id="IPR003961">
    <property type="entry name" value="FN3_dom"/>
</dbReference>
<dbReference type="CDD" id="cd00146">
    <property type="entry name" value="PKD"/>
    <property type="match status" value="2"/>
</dbReference>
<feature type="signal peptide" evidence="6">
    <location>
        <begin position="1"/>
        <end position="39"/>
    </location>
</feature>
<dbReference type="RefSeq" id="WP_149769738.1">
    <property type="nucleotide sequence ID" value="NZ_VDFQ02000003.1"/>
</dbReference>
<feature type="domain" description="PKD" evidence="7">
    <location>
        <begin position="891"/>
        <end position="972"/>
    </location>
</feature>
<evidence type="ECO:0000256" key="3">
    <source>
        <dbReference type="ARBA" id="ARBA00023157"/>
    </source>
</evidence>
<dbReference type="InterPro" id="IPR015943">
    <property type="entry name" value="WD40/YVTN_repeat-like_dom_sf"/>
</dbReference>
<dbReference type="InterPro" id="IPR013783">
    <property type="entry name" value="Ig-like_fold"/>
</dbReference>
<feature type="chain" id="PRO_5024296444" evidence="6">
    <location>
        <begin position="40"/>
        <end position="1188"/>
    </location>
</feature>
<dbReference type="Gene3D" id="2.130.10.10">
    <property type="entry name" value="YVTN repeat-like/Quinoprotein amine dehydrogenase"/>
    <property type="match status" value="1"/>
</dbReference>
<keyword evidence="2 6" id="KW-0732">Signal</keyword>
<feature type="region of interest" description="Disordered" evidence="5">
    <location>
        <begin position="877"/>
        <end position="919"/>
    </location>
</feature>
<evidence type="ECO:0000256" key="6">
    <source>
        <dbReference type="SAM" id="SignalP"/>
    </source>
</evidence>